<evidence type="ECO:0000313" key="8">
    <source>
        <dbReference type="Proteomes" id="UP000546007"/>
    </source>
</evidence>
<reference evidence="7 8" key="1">
    <citation type="submission" date="2020-08" db="EMBL/GenBank/DDBJ databases">
        <title>Genomic Encyclopedia of Type Strains, Phase IV (KMG-IV): sequencing the most valuable type-strain genomes for metagenomic binning, comparative biology and taxonomic classification.</title>
        <authorList>
            <person name="Goeker M."/>
        </authorList>
    </citation>
    <scope>NUCLEOTIDE SEQUENCE [LARGE SCALE GENOMIC DNA]</scope>
    <source>
        <strain evidence="7 8">DSM 105721</strain>
    </source>
</reference>
<dbReference type="GO" id="GO:0030313">
    <property type="term" value="C:cell envelope"/>
    <property type="evidence" value="ECO:0007669"/>
    <property type="project" value="UniProtKB-SubCell"/>
</dbReference>
<evidence type="ECO:0000313" key="7">
    <source>
        <dbReference type="EMBL" id="MBB4027423.1"/>
    </source>
</evidence>
<dbReference type="GO" id="GO:0016209">
    <property type="term" value="F:antioxidant activity"/>
    <property type="evidence" value="ECO:0007669"/>
    <property type="project" value="InterPro"/>
</dbReference>
<feature type="chain" id="PRO_5031316522" description="Thioredoxin domain-containing protein" evidence="5">
    <location>
        <begin position="20"/>
        <end position="367"/>
    </location>
</feature>
<dbReference type="GO" id="GO:0017004">
    <property type="term" value="P:cytochrome complex assembly"/>
    <property type="evidence" value="ECO:0007669"/>
    <property type="project" value="UniProtKB-KW"/>
</dbReference>
<dbReference type="CDD" id="cd02966">
    <property type="entry name" value="TlpA_like_family"/>
    <property type="match status" value="1"/>
</dbReference>
<dbReference type="InterPro" id="IPR025380">
    <property type="entry name" value="DUF4369"/>
</dbReference>
<accession>A0A7W6HZS6</accession>
<dbReference type="SUPFAM" id="SSF52833">
    <property type="entry name" value="Thioredoxin-like"/>
    <property type="match status" value="1"/>
</dbReference>
<evidence type="ECO:0000256" key="1">
    <source>
        <dbReference type="ARBA" id="ARBA00004196"/>
    </source>
</evidence>
<dbReference type="OrthoDB" id="9794348at2"/>
<dbReference type="InterPro" id="IPR050553">
    <property type="entry name" value="Thioredoxin_ResA/DsbE_sf"/>
</dbReference>
<keyword evidence="8" id="KW-1185">Reference proteome</keyword>
<keyword evidence="4" id="KW-0676">Redox-active center</keyword>
<gene>
    <name evidence="7" type="ORF">GGR14_003235</name>
</gene>
<sequence length="367" mass="41480">MKRSILMILASLVFCVCNAQNSYTITGSVDGVEVGNIYVLKVEVGMRMVVKDTVAVADIKDGKFEMKGHVNEPVIFAVLSLGGQQVTKPFVLENENYKAKIGIAVGADSWVEGGGAEQAVFNQLCEIQKKAYKKSVEFQQEASQAKDRAKLDSLRKCMVYAAKDKQDKEFELVKANPDSYIAGYVATSYTRIHVLSIAKDLYNSLSDKGKATEWGRQVAEDIAYRERTDIGATAEDFSFVDQSGKKVNLYDVKGKVKLVVFWNTVAPMSRQENLEISTYYREFHDKGLEVISVSLDKDKARWAEIVKEDNLPWMQGIAWEKDGKNVDYLYRIGTSYPLIYILDENNQIIDRRLRREQLKDKLSELLS</sequence>
<dbReference type="PANTHER" id="PTHR42852">
    <property type="entry name" value="THIOL:DISULFIDE INTERCHANGE PROTEIN DSBE"/>
    <property type="match status" value="1"/>
</dbReference>
<evidence type="ECO:0000256" key="5">
    <source>
        <dbReference type="SAM" id="SignalP"/>
    </source>
</evidence>
<dbReference type="GeneID" id="93103196"/>
<dbReference type="Pfam" id="PF00578">
    <property type="entry name" value="AhpC-TSA"/>
    <property type="match status" value="1"/>
</dbReference>
<comment type="caution">
    <text evidence="7">The sequence shown here is derived from an EMBL/GenBank/DDBJ whole genome shotgun (WGS) entry which is preliminary data.</text>
</comment>
<dbReference type="PROSITE" id="PS51352">
    <property type="entry name" value="THIOREDOXIN_2"/>
    <property type="match status" value="1"/>
</dbReference>
<evidence type="ECO:0000256" key="4">
    <source>
        <dbReference type="ARBA" id="ARBA00023284"/>
    </source>
</evidence>
<dbReference type="GO" id="GO:0016491">
    <property type="term" value="F:oxidoreductase activity"/>
    <property type="evidence" value="ECO:0007669"/>
    <property type="project" value="InterPro"/>
</dbReference>
<dbReference type="InterPro" id="IPR013766">
    <property type="entry name" value="Thioredoxin_domain"/>
</dbReference>
<evidence type="ECO:0000259" key="6">
    <source>
        <dbReference type="PROSITE" id="PS51352"/>
    </source>
</evidence>
<keyword evidence="2" id="KW-0201">Cytochrome c-type biogenesis</keyword>
<dbReference type="RefSeq" id="WP_124316342.1">
    <property type="nucleotide sequence ID" value="NZ_AP028155.1"/>
</dbReference>
<protein>
    <recommendedName>
        <fullName evidence="6">Thioredoxin domain-containing protein</fullName>
    </recommendedName>
</protein>
<dbReference type="Pfam" id="PF14289">
    <property type="entry name" value="DUF4369"/>
    <property type="match status" value="1"/>
</dbReference>
<comment type="subcellular location">
    <subcellularLocation>
        <location evidence="1">Cell envelope</location>
    </subcellularLocation>
</comment>
<feature type="signal peptide" evidence="5">
    <location>
        <begin position="1"/>
        <end position="19"/>
    </location>
</feature>
<name>A0A7W6HZS6_9BACT</name>
<dbReference type="AlphaFoldDB" id="A0A7W6HZS6"/>
<organism evidence="7 8">
    <name type="scientific">Butyricimonas faecihominis</name>
    <dbReference type="NCBI Taxonomy" id="1472416"/>
    <lineage>
        <taxon>Bacteria</taxon>
        <taxon>Pseudomonadati</taxon>
        <taxon>Bacteroidota</taxon>
        <taxon>Bacteroidia</taxon>
        <taxon>Bacteroidales</taxon>
        <taxon>Odoribacteraceae</taxon>
        <taxon>Butyricimonas</taxon>
    </lineage>
</organism>
<dbReference type="PANTHER" id="PTHR42852:SF6">
    <property type="entry name" value="THIOL:DISULFIDE INTERCHANGE PROTEIN DSBE"/>
    <property type="match status" value="1"/>
</dbReference>
<dbReference type="Gene3D" id="3.40.30.10">
    <property type="entry name" value="Glutaredoxin"/>
    <property type="match status" value="1"/>
</dbReference>
<dbReference type="InterPro" id="IPR000866">
    <property type="entry name" value="AhpC/TSA"/>
</dbReference>
<feature type="domain" description="Thioredoxin" evidence="6">
    <location>
        <begin position="228"/>
        <end position="367"/>
    </location>
</feature>
<keyword evidence="5" id="KW-0732">Signal</keyword>
<dbReference type="InterPro" id="IPR036249">
    <property type="entry name" value="Thioredoxin-like_sf"/>
</dbReference>
<dbReference type="Proteomes" id="UP000546007">
    <property type="component" value="Unassembled WGS sequence"/>
</dbReference>
<evidence type="ECO:0000256" key="3">
    <source>
        <dbReference type="ARBA" id="ARBA00023157"/>
    </source>
</evidence>
<dbReference type="EMBL" id="JACIES010000010">
    <property type="protein sequence ID" value="MBB4027423.1"/>
    <property type="molecule type" value="Genomic_DNA"/>
</dbReference>
<keyword evidence="3" id="KW-1015">Disulfide bond</keyword>
<proteinExistence type="predicted"/>
<evidence type="ECO:0000256" key="2">
    <source>
        <dbReference type="ARBA" id="ARBA00022748"/>
    </source>
</evidence>